<proteinExistence type="predicted"/>
<evidence type="ECO:0000313" key="2">
    <source>
        <dbReference type="Proteomes" id="UP000887013"/>
    </source>
</evidence>
<keyword evidence="2" id="KW-1185">Reference proteome</keyword>
<gene>
    <name evidence="1" type="ORF">NPIL_413381</name>
</gene>
<dbReference type="EMBL" id="BMAW01080439">
    <property type="protein sequence ID" value="GFU19623.1"/>
    <property type="molecule type" value="Genomic_DNA"/>
</dbReference>
<dbReference type="Proteomes" id="UP000887013">
    <property type="component" value="Unassembled WGS sequence"/>
</dbReference>
<sequence length="72" mass="8086">MKDAKPTAGFRTKYEQCFNNELVFQITIPVDGNILREKALEIVASNDMDDDDNADEECLRVAEDVSGVKFSD</sequence>
<accession>A0A8X6QFQ2</accession>
<protein>
    <submittedName>
        <fullName evidence="1">Uncharacterized protein</fullName>
    </submittedName>
</protein>
<dbReference type="AlphaFoldDB" id="A0A8X6QFQ2"/>
<organism evidence="1 2">
    <name type="scientific">Nephila pilipes</name>
    <name type="common">Giant wood spider</name>
    <name type="synonym">Nephila maculata</name>
    <dbReference type="NCBI Taxonomy" id="299642"/>
    <lineage>
        <taxon>Eukaryota</taxon>
        <taxon>Metazoa</taxon>
        <taxon>Ecdysozoa</taxon>
        <taxon>Arthropoda</taxon>
        <taxon>Chelicerata</taxon>
        <taxon>Arachnida</taxon>
        <taxon>Araneae</taxon>
        <taxon>Araneomorphae</taxon>
        <taxon>Entelegynae</taxon>
        <taxon>Araneoidea</taxon>
        <taxon>Nephilidae</taxon>
        <taxon>Nephila</taxon>
    </lineage>
</organism>
<name>A0A8X6QFQ2_NEPPI</name>
<evidence type="ECO:0000313" key="1">
    <source>
        <dbReference type="EMBL" id="GFU19623.1"/>
    </source>
</evidence>
<reference evidence="1" key="1">
    <citation type="submission" date="2020-08" db="EMBL/GenBank/DDBJ databases">
        <title>Multicomponent nature underlies the extraordinary mechanical properties of spider dragline silk.</title>
        <authorList>
            <person name="Kono N."/>
            <person name="Nakamura H."/>
            <person name="Mori M."/>
            <person name="Yoshida Y."/>
            <person name="Ohtoshi R."/>
            <person name="Malay A.D."/>
            <person name="Moran D.A.P."/>
            <person name="Tomita M."/>
            <person name="Numata K."/>
            <person name="Arakawa K."/>
        </authorList>
    </citation>
    <scope>NUCLEOTIDE SEQUENCE</scope>
</reference>
<comment type="caution">
    <text evidence="1">The sequence shown here is derived from an EMBL/GenBank/DDBJ whole genome shotgun (WGS) entry which is preliminary data.</text>
</comment>